<dbReference type="Proteomes" id="UP000306628">
    <property type="component" value="Unassembled WGS sequence"/>
</dbReference>
<evidence type="ECO:0000256" key="4">
    <source>
        <dbReference type="PROSITE-ProRule" id="PRU00335"/>
    </source>
</evidence>
<keyword evidence="7" id="KW-1185">Reference proteome</keyword>
<feature type="domain" description="HTH tetR-type" evidence="5">
    <location>
        <begin position="12"/>
        <end position="72"/>
    </location>
</feature>
<keyword evidence="1" id="KW-0805">Transcription regulation</keyword>
<dbReference type="InterPro" id="IPR050109">
    <property type="entry name" value="HTH-type_TetR-like_transc_reg"/>
</dbReference>
<dbReference type="SUPFAM" id="SSF46689">
    <property type="entry name" value="Homeodomain-like"/>
    <property type="match status" value="1"/>
</dbReference>
<dbReference type="EMBL" id="VCKX01000007">
    <property type="protein sequence ID" value="TMR38677.1"/>
    <property type="molecule type" value="Genomic_DNA"/>
</dbReference>
<dbReference type="PANTHER" id="PTHR30055:SF238">
    <property type="entry name" value="MYCOFACTOCIN BIOSYNTHESIS TRANSCRIPTIONAL REGULATOR MFTR-RELATED"/>
    <property type="match status" value="1"/>
</dbReference>
<comment type="caution">
    <text evidence="6">The sequence shown here is derived from an EMBL/GenBank/DDBJ whole genome shotgun (WGS) entry which is preliminary data.</text>
</comment>
<accession>A0A5S4H0H8</accession>
<evidence type="ECO:0000256" key="1">
    <source>
        <dbReference type="ARBA" id="ARBA00023015"/>
    </source>
</evidence>
<dbReference type="Pfam" id="PF17754">
    <property type="entry name" value="TetR_C_14"/>
    <property type="match status" value="1"/>
</dbReference>
<gene>
    <name evidence="6" type="ORF">ETD85_03660</name>
</gene>
<dbReference type="GO" id="GO:0003700">
    <property type="term" value="F:DNA-binding transcription factor activity"/>
    <property type="evidence" value="ECO:0007669"/>
    <property type="project" value="TreeGrafter"/>
</dbReference>
<dbReference type="InterPro" id="IPR041347">
    <property type="entry name" value="MftR_C"/>
</dbReference>
<reference evidence="6 7" key="1">
    <citation type="submission" date="2019-05" db="EMBL/GenBank/DDBJ databases">
        <title>Draft genome sequence of Nonomuraea zeae DSM 100528.</title>
        <authorList>
            <person name="Saricaoglu S."/>
            <person name="Isik K."/>
        </authorList>
    </citation>
    <scope>NUCLEOTIDE SEQUENCE [LARGE SCALE GENOMIC DNA]</scope>
    <source>
        <strain evidence="6 7">DSM 100528</strain>
    </source>
</reference>
<dbReference type="GO" id="GO:0000976">
    <property type="term" value="F:transcription cis-regulatory region binding"/>
    <property type="evidence" value="ECO:0007669"/>
    <property type="project" value="TreeGrafter"/>
</dbReference>
<proteinExistence type="predicted"/>
<dbReference type="PRINTS" id="PR00455">
    <property type="entry name" value="HTHTETR"/>
</dbReference>
<name>A0A5S4H0H8_9ACTN</name>
<evidence type="ECO:0000256" key="3">
    <source>
        <dbReference type="ARBA" id="ARBA00023163"/>
    </source>
</evidence>
<dbReference type="Gene3D" id="1.10.357.10">
    <property type="entry name" value="Tetracycline Repressor, domain 2"/>
    <property type="match status" value="1"/>
</dbReference>
<feature type="DNA-binding region" description="H-T-H motif" evidence="4">
    <location>
        <begin position="35"/>
        <end position="54"/>
    </location>
</feature>
<evidence type="ECO:0000256" key="2">
    <source>
        <dbReference type="ARBA" id="ARBA00023125"/>
    </source>
</evidence>
<dbReference type="Pfam" id="PF00440">
    <property type="entry name" value="TetR_N"/>
    <property type="match status" value="1"/>
</dbReference>
<evidence type="ECO:0000313" key="7">
    <source>
        <dbReference type="Proteomes" id="UP000306628"/>
    </source>
</evidence>
<sequence length="212" mass="24188">MTAVGLRERKKEKTRLALLDAALSLFLEQGYESTTVEQIAGVVDVSPRTFFRYFTSKDHLVLWFHDHAEEILLETLESRPPEESPFTAMMHAIRAVIDDLEGATPEESDRFQKLRRLMDEHPHLVGQSVARGAHTERRLAEMVAARRGTEPDADQLSYLIVAFAMSTMRVGFECPRRDGTLEEVMNRMSETIDLAERSLRPGWDLQSSSRAR</sequence>
<keyword evidence="3" id="KW-0804">Transcription</keyword>
<dbReference type="InterPro" id="IPR009057">
    <property type="entry name" value="Homeodomain-like_sf"/>
</dbReference>
<organism evidence="6 7">
    <name type="scientific">Nonomuraea zeae</name>
    <dbReference type="NCBI Taxonomy" id="1642303"/>
    <lineage>
        <taxon>Bacteria</taxon>
        <taxon>Bacillati</taxon>
        <taxon>Actinomycetota</taxon>
        <taxon>Actinomycetes</taxon>
        <taxon>Streptosporangiales</taxon>
        <taxon>Streptosporangiaceae</taxon>
        <taxon>Nonomuraea</taxon>
    </lineage>
</organism>
<dbReference type="InterPro" id="IPR023772">
    <property type="entry name" value="DNA-bd_HTH_TetR-type_CS"/>
</dbReference>
<keyword evidence="2 4" id="KW-0238">DNA-binding</keyword>
<dbReference type="PROSITE" id="PS01081">
    <property type="entry name" value="HTH_TETR_1"/>
    <property type="match status" value="1"/>
</dbReference>
<protein>
    <submittedName>
        <fullName evidence="6">TetR family transcriptional regulator</fullName>
    </submittedName>
</protein>
<dbReference type="OrthoDB" id="3296001at2"/>
<dbReference type="PANTHER" id="PTHR30055">
    <property type="entry name" value="HTH-TYPE TRANSCRIPTIONAL REGULATOR RUTR"/>
    <property type="match status" value="1"/>
</dbReference>
<evidence type="ECO:0000313" key="6">
    <source>
        <dbReference type="EMBL" id="TMR38677.1"/>
    </source>
</evidence>
<dbReference type="PROSITE" id="PS50977">
    <property type="entry name" value="HTH_TETR_2"/>
    <property type="match status" value="1"/>
</dbReference>
<evidence type="ECO:0000259" key="5">
    <source>
        <dbReference type="PROSITE" id="PS50977"/>
    </source>
</evidence>
<dbReference type="InterPro" id="IPR001647">
    <property type="entry name" value="HTH_TetR"/>
</dbReference>
<dbReference type="AlphaFoldDB" id="A0A5S4H0H8"/>